<keyword evidence="1" id="KW-0547">Nucleotide-binding</keyword>
<accession>A0A2S8SXD6</accession>
<dbReference type="InterPro" id="IPR050764">
    <property type="entry name" value="CbbQ/NirQ/NorQ/GpvN"/>
</dbReference>
<evidence type="ECO:0000313" key="8">
    <source>
        <dbReference type="Proteomes" id="UP000237684"/>
    </source>
</evidence>
<organism evidence="7 8">
    <name type="scientific">Abditibacterium utsteinense</name>
    <dbReference type="NCBI Taxonomy" id="1960156"/>
    <lineage>
        <taxon>Bacteria</taxon>
        <taxon>Pseudomonadati</taxon>
        <taxon>Abditibacteriota</taxon>
        <taxon>Abditibacteriia</taxon>
        <taxon>Abditibacteriales</taxon>
        <taxon>Abditibacteriaceae</taxon>
        <taxon>Abditibacterium</taxon>
    </lineage>
</organism>
<proteinExistence type="inferred from homology"/>
<dbReference type="InterPro" id="IPR027417">
    <property type="entry name" value="P-loop_NTPase"/>
</dbReference>
<keyword evidence="8" id="KW-1185">Reference proteome</keyword>
<dbReference type="InParanoid" id="A0A2S8SXD6"/>
<dbReference type="Pfam" id="PF17863">
    <property type="entry name" value="AAA_lid_2"/>
    <property type="match status" value="1"/>
</dbReference>
<protein>
    <submittedName>
        <fullName evidence="7">MoxR-like ATPase</fullName>
    </submittedName>
</protein>
<sequence>MDTISGMTPLPSSLAENPSENSFEISSSGETISHEQLAALMKKLADNIETVIVGKRELIEACLIGLMAGGHILLEDVPGVGKTMLARSLARTLGTDFKRIQFTPDLLPSDVTGTVVFDPNERAFHFREGPVFSHVVLADEINRASPKTQSALLECMEEGQVTVDLETRKLPEPFFVIATQNPAESEGVYPLPESQLDRFAMRLSVGYPHPDAEKLLMKEQRLQHPIETLESVTDVHQIRAMQAATRLVAVHDEIYDYVLRLANATRNHPRLMLGLSPRGSIALARCAQAHAALRGRDYVIPDDVKAVAVPVMAHRLIPVPEARIGGEGAPQIARELLKSVAIDGKK</sequence>
<dbReference type="RefSeq" id="WP_202973415.1">
    <property type="nucleotide sequence ID" value="NZ_NIGF01000001.1"/>
</dbReference>
<name>A0A2S8SXD6_9BACT</name>
<feature type="domain" description="ATPase AAA-3" evidence="5">
    <location>
        <begin position="71"/>
        <end position="201"/>
    </location>
</feature>
<dbReference type="PIRSF" id="PIRSF002849">
    <property type="entry name" value="AAA_ATPase_chaperone_MoxR_prd"/>
    <property type="match status" value="1"/>
</dbReference>
<dbReference type="GO" id="GO:0016887">
    <property type="term" value="F:ATP hydrolysis activity"/>
    <property type="evidence" value="ECO:0007669"/>
    <property type="project" value="InterPro"/>
</dbReference>
<feature type="domain" description="ChlI/MoxR AAA lid" evidence="6">
    <location>
        <begin position="264"/>
        <end position="324"/>
    </location>
</feature>
<dbReference type="PANTHER" id="PTHR42759:SF5">
    <property type="entry name" value="METHANOL DEHYDROGENASE REGULATOR"/>
    <property type="match status" value="1"/>
</dbReference>
<dbReference type="InterPro" id="IPR041628">
    <property type="entry name" value="ChlI/MoxR_AAA_lid"/>
</dbReference>
<evidence type="ECO:0000256" key="2">
    <source>
        <dbReference type="ARBA" id="ARBA00022840"/>
    </source>
</evidence>
<evidence type="ECO:0000256" key="4">
    <source>
        <dbReference type="SAM" id="MobiDB-lite"/>
    </source>
</evidence>
<comment type="similarity">
    <text evidence="3">Belongs to the MoxR family.</text>
</comment>
<dbReference type="Pfam" id="PF07726">
    <property type="entry name" value="AAA_3"/>
    <property type="match status" value="1"/>
</dbReference>
<dbReference type="FunFam" id="3.40.50.300:FF:000640">
    <property type="entry name" value="MoxR family ATPase"/>
    <property type="match status" value="1"/>
</dbReference>
<dbReference type="EMBL" id="NIGF01000001">
    <property type="protein sequence ID" value="PQV65454.1"/>
    <property type="molecule type" value="Genomic_DNA"/>
</dbReference>
<evidence type="ECO:0000256" key="1">
    <source>
        <dbReference type="ARBA" id="ARBA00022741"/>
    </source>
</evidence>
<dbReference type="AlphaFoldDB" id="A0A2S8SXD6"/>
<evidence type="ECO:0000259" key="6">
    <source>
        <dbReference type="Pfam" id="PF17863"/>
    </source>
</evidence>
<keyword evidence="2" id="KW-0067">ATP-binding</keyword>
<dbReference type="PANTHER" id="PTHR42759">
    <property type="entry name" value="MOXR FAMILY PROTEIN"/>
    <property type="match status" value="1"/>
</dbReference>
<dbReference type="GO" id="GO:0005524">
    <property type="term" value="F:ATP binding"/>
    <property type="evidence" value="ECO:0007669"/>
    <property type="project" value="UniProtKB-KW"/>
</dbReference>
<feature type="region of interest" description="Disordered" evidence="4">
    <location>
        <begin position="1"/>
        <end position="28"/>
    </location>
</feature>
<evidence type="ECO:0000256" key="3">
    <source>
        <dbReference type="ARBA" id="ARBA00061607"/>
    </source>
</evidence>
<feature type="compositionally biased region" description="Polar residues" evidence="4">
    <location>
        <begin position="10"/>
        <end position="28"/>
    </location>
</feature>
<gene>
    <name evidence="7" type="ORF">B1R32_101196</name>
</gene>
<dbReference type="Proteomes" id="UP000237684">
    <property type="component" value="Unassembled WGS sequence"/>
</dbReference>
<dbReference type="CDD" id="cd00009">
    <property type="entry name" value="AAA"/>
    <property type="match status" value="1"/>
</dbReference>
<dbReference type="Gene3D" id="1.10.8.80">
    <property type="entry name" value="Magnesium chelatase subunit I, C-Terminal domain"/>
    <property type="match status" value="1"/>
</dbReference>
<dbReference type="SUPFAM" id="SSF52540">
    <property type="entry name" value="P-loop containing nucleoside triphosphate hydrolases"/>
    <property type="match status" value="1"/>
</dbReference>
<dbReference type="Gene3D" id="3.40.50.300">
    <property type="entry name" value="P-loop containing nucleotide triphosphate hydrolases"/>
    <property type="match status" value="1"/>
</dbReference>
<dbReference type="FunCoup" id="A0A2S8SXD6">
    <property type="interactions" value="366"/>
</dbReference>
<evidence type="ECO:0000313" key="7">
    <source>
        <dbReference type="EMBL" id="PQV65454.1"/>
    </source>
</evidence>
<evidence type="ECO:0000259" key="5">
    <source>
        <dbReference type="Pfam" id="PF07726"/>
    </source>
</evidence>
<reference evidence="7 8" key="1">
    <citation type="journal article" date="2018" name="Syst. Appl. Microbiol.">
        <title>Abditibacterium utsteinense sp. nov., the first cultivated member of candidate phylum FBP, isolated from ice-free Antarctic soil samples.</title>
        <authorList>
            <person name="Tahon G."/>
            <person name="Tytgat B."/>
            <person name="Lebbe L."/>
            <person name="Carlier A."/>
            <person name="Willems A."/>
        </authorList>
    </citation>
    <scope>NUCLEOTIDE SEQUENCE [LARGE SCALE GENOMIC DNA]</scope>
    <source>
        <strain evidence="7 8">LMG 29911</strain>
    </source>
</reference>
<dbReference type="InterPro" id="IPR011703">
    <property type="entry name" value="ATPase_AAA-3"/>
</dbReference>
<comment type="caution">
    <text evidence="7">The sequence shown here is derived from an EMBL/GenBank/DDBJ whole genome shotgun (WGS) entry which is preliminary data.</text>
</comment>